<dbReference type="EMBL" id="AP018005">
    <property type="protein sequence ID" value="BBB15117.1"/>
    <property type="molecule type" value="Genomic_DNA"/>
</dbReference>
<evidence type="ECO:0000313" key="1">
    <source>
        <dbReference type="EMBL" id="BBB15117.1"/>
    </source>
</evidence>
<organism evidence="1 2">
    <name type="scientific">Candidatus Rickettsiella viridis</name>
    <dbReference type="NCBI Taxonomy" id="676208"/>
    <lineage>
        <taxon>Bacteria</taxon>
        <taxon>Pseudomonadati</taxon>
        <taxon>Pseudomonadota</taxon>
        <taxon>Gammaproteobacteria</taxon>
        <taxon>Legionellales</taxon>
        <taxon>Coxiellaceae</taxon>
        <taxon>Rickettsiella</taxon>
    </lineage>
</organism>
<accession>A0A2Z5V728</accession>
<dbReference type="InterPro" id="IPR053558">
    <property type="entry name" value="T4SS_Dot/Icm_subcomplex"/>
</dbReference>
<reference evidence="1 2" key="1">
    <citation type="submission" date="2017-03" db="EMBL/GenBank/DDBJ databases">
        <title>The genome sequence of Candidatus Rickettsiella viridis.</title>
        <authorList>
            <person name="Nikoh N."/>
            <person name="Tsuchida T."/>
            <person name="Yamaguchi K."/>
            <person name="Maeda T."/>
            <person name="Shigenobu S."/>
            <person name="Fukatsu T."/>
        </authorList>
    </citation>
    <scope>NUCLEOTIDE SEQUENCE [LARGE SCALE GENOMIC DNA]</scope>
    <source>
        <strain evidence="1 2">Ap-RA04</strain>
    </source>
</reference>
<dbReference type="Proteomes" id="UP000282483">
    <property type="component" value="Chromosome"/>
</dbReference>
<evidence type="ECO:0000313" key="2">
    <source>
        <dbReference type="Proteomes" id="UP000282483"/>
    </source>
</evidence>
<keyword evidence="2" id="KW-1185">Reference proteome</keyword>
<name>A0A2Z5V728_9COXI</name>
<dbReference type="NCBIfam" id="NF038221">
    <property type="entry name" value="IcmJ_DotN_IVB"/>
    <property type="match status" value="1"/>
</dbReference>
<protein>
    <submittedName>
        <fullName evidence="1">Dot/Icm secretion system protein IcmJ</fullName>
    </submittedName>
</protein>
<sequence>MFTLKLNVNPEGWRFFMRRKLDLRFTEFSKKILARDEFCCQFCGLESRQHHEIINLDHNYFNNKASNLVTACVFCTQCVFLESVGVGGQGGGVLIYLPEIEQNYLNGLCHLLFKAMNNNTEYKESAQNAYRHLKLRSQIIEAEWGENMQDPALFGQLLIESGYKASLFEKELFTSIRLLPSRAGVKSESGLNASSLIT</sequence>
<dbReference type="KEGG" id="rvi:RVIR1_06160"/>
<dbReference type="AlphaFoldDB" id="A0A2Z5V728"/>
<dbReference type="RefSeq" id="WP_126322605.1">
    <property type="nucleotide sequence ID" value="NZ_AP018005.1"/>
</dbReference>
<proteinExistence type="predicted"/>
<gene>
    <name evidence="1" type="primary">icmJ</name>
    <name evidence="1" type="ORF">RVIR1_06160</name>
</gene>
<dbReference type="OrthoDB" id="5649742at2"/>